<evidence type="ECO:0000313" key="6">
    <source>
        <dbReference type="Proteomes" id="UP000199050"/>
    </source>
</evidence>
<dbReference type="GO" id="GO:0030288">
    <property type="term" value="C:outer membrane-bounded periplasmic space"/>
    <property type="evidence" value="ECO:0007669"/>
    <property type="project" value="InterPro"/>
</dbReference>
<feature type="domain" description="SLH" evidence="4">
    <location>
        <begin position="790"/>
        <end position="851"/>
    </location>
</feature>
<reference evidence="6" key="1">
    <citation type="submission" date="2016-10" db="EMBL/GenBank/DDBJ databases">
        <authorList>
            <person name="Varghese N."/>
            <person name="Submissions S."/>
        </authorList>
    </citation>
    <scope>NUCLEOTIDE SEQUENCE [LARGE SCALE GENOMIC DNA]</scope>
    <source>
        <strain evidence="6">CGMCC 1.11012</strain>
    </source>
</reference>
<proteinExistence type="predicted"/>
<feature type="region of interest" description="Disordered" evidence="2">
    <location>
        <begin position="596"/>
        <end position="636"/>
    </location>
</feature>
<evidence type="ECO:0000256" key="2">
    <source>
        <dbReference type="SAM" id="MobiDB-lite"/>
    </source>
</evidence>
<keyword evidence="6" id="KW-1185">Reference proteome</keyword>
<dbReference type="STRING" id="1174501.SAMN05216192_13312"/>
<feature type="signal peptide" evidence="3">
    <location>
        <begin position="1"/>
        <end position="24"/>
    </location>
</feature>
<dbReference type="SUPFAM" id="SSF51126">
    <property type="entry name" value="Pectin lyase-like"/>
    <property type="match status" value="1"/>
</dbReference>
<dbReference type="SMART" id="SM00014">
    <property type="entry name" value="acidPPc"/>
    <property type="match status" value="1"/>
</dbReference>
<accession>A0A1G8ZLW2</accession>
<dbReference type="EMBL" id="FNDX01000033">
    <property type="protein sequence ID" value="SDK15130.1"/>
    <property type="molecule type" value="Genomic_DNA"/>
</dbReference>
<name>A0A1G8ZLW2_9BACL</name>
<dbReference type="NCBIfam" id="TIGR02601">
    <property type="entry name" value="autotrns_rpt"/>
    <property type="match status" value="1"/>
</dbReference>
<dbReference type="InterPro" id="IPR001119">
    <property type="entry name" value="SLH_dom"/>
</dbReference>
<dbReference type="InterPro" id="IPR013425">
    <property type="entry name" value="Autotrns_rpt"/>
</dbReference>
<evidence type="ECO:0000259" key="4">
    <source>
        <dbReference type="PROSITE" id="PS51272"/>
    </source>
</evidence>
<dbReference type="OrthoDB" id="9780507at2"/>
<dbReference type="SUPFAM" id="SSF48317">
    <property type="entry name" value="Acid phosphatase/Vanadium-dependent haloperoxidase"/>
    <property type="match status" value="1"/>
</dbReference>
<dbReference type="GO" id="GO:0003993">
    <property type="term" value="F:acid phosphatase activity"/>
    <property type="evidence" value="ECO:0007669"/>
    <property type="project" value="InterPro"/>
</dbReference>
<dbReference type="Gene3D" id="1.20.144.10">
    <property type="entry name" value="Phosphatidic acid phosphatase type 2/haloperoxidase"/>
    <property type="match status" value="1"/>
</dbReference>
<dbReference type="PANTHER" id="PTHR43308">
    <property type="entry name" value="OUTER MEMBRANE PROTEIN ALPHA-RELATED"/>
    <property type="match status" value="1"/>
</dbReference>
<dbReference type="PANTHER" id="PTHR43308:SF5">
    <property type="entry name" value="S-LAYER PROTEIN _ PEPTIDOGLYCAN ENDO-BETA-N-ACETYLGLUCOSAMINIDASE"/>
    <property type="match status" value="1"/>
</dbReference>
<evidence type="ECO:0000313" key="5">
    <source>
        <dbReference type="EMBL" id="SDK15130.1"/>
    </source>
</evidence>
<sequence>MKTKTAKKLLSVAAGLAILNNAVALQPAAAAPADSSIPVPAAPEWGHFVDSYKNNTSVNQAVYANPAIGILSGFLELWKPGTSWNNGTKLNSSVLDANIQYVANVAATRTKAEEDMAYFDDRRNQTYGAVDGLGSLSEVYRAKSGTYTTITEIPADATSVKYTDGNGSNKAGDSASELGKMVDLIGTIRGNYASSNPSKTFYSYMRPFRWLDTSVIVPTLVPAMSNTPATDGGFPSGHTNASYLAALSLAYAVPERFQELLTRASEMGNSRIVAGMHSPFDVMGGRVLATALAAAALADPDNAELKKAAYDQAHEKLLTESGTAEDRFTDYARNKAQFTQRLTYNFPQINSTVKPAVVPKGAEVLLETRLPYLSAEQRRAVLATTAIQSGYPLLDDPEGWGRLNLFAAADGYGAFNSDVTVSLDAAKSGFYAADRWRNDISGTGGLTKEGTGTLKLAGSNSYSGGTEVKAGTLEGDSATAFGSGDVVNTHGSVVENVYGKITIGGAFTQAAEGTLELNLTGAGDVLDVKGKVAASGKLQIDFENSYVPAGGLIPLITHGDNQRSGQFTSVQINGLPSTRSAQVVYQSNQVALLVTDTTSGSNSGGSLPGGSNNNTGGTTGGTTAPVTPTEQPGATNPVTALNPFQSAVISQQAVLKTVSDAIARTQNTNTSFSDTAGHWGSKAIAAAVKLQIISGYENGSFRPDTAVSRAEFSAMIARAFGLADSPAAAGFSDTGTSWAAGAIGALAGKGIVTGYADGSFKPNATITRAEMVTILSRVLNFGVLESGGAAEFTDVSSNYWAAAAIKQAASAKLVQGVSASSFAPGHNATRAEAVTLIIRALETDSSVKALIAGL</sequence>
<keyword evidence="1 3" id="KW-0732">Signal</keyword>
<protein>
    <submittedName>
        <fullName evidence="5">Autotransporter-associated beta strand repeat-containing protein</fullName>
    </submittedName>
</protein>
<evidence type="ECO:0000256" key="3">
    <source>
        <dbReference type="SAM" id="SignalP"/>
    </source>
</evidence>
<feature type="compositionally biased region" description="Low complexity" evidence="2">
    <location>
        <begin position="609"/>
        <end position="629"/>
    </location>
</feature>
<evidence type="ECO:0000256" key="1">
    <source>
        <dbReference type="ARBA" id="ARBA00022729"/>
    </source>
</evidence>
<gene>
    <name evidence="5" type="ORF">SAMN05216192_13312</name>
</gene>
<dbReference type="InterPro" id="IPR051465">
    <property type="entry name" value="Cell_Envelope_Struct_Comp"/>
</dbReference>
<dbReference type="InterPro" id="IPR011050">
    <property type="entry name" value="Pectin_lyase_fold/virulence"/>
</dbReference>
<dbReference type="CDD" id="cd03397">
    <property type="entry name" value="PAP2_acid_phosphatase"/>
    <property type="match status" value="1"/>
</dbReference>
<dbReference type="AlphaFoldDB" id="A0A1G8ZLW2"/>
<feature type="chain" id="PRO_5038576313" evidence="3">
    <location>
        <begin position="25"/>
        <end position="854"/>
    </location>
</feature>
<dbReference type="InterPro" id="IPR001011">
    <property type="entry name" value="Acid_Pase_classA_bac"/>
</dbReference>
<dbReference type="InterPro" id="IPR000326">
    <property type="entry name" value="PAP2/HPO"/>
</dbReference>
<dbReference type="PROSITE" id="PS51272">
    <property type="entry name" value="SLH"/>
    <property type="match status" value="3"/>
</dbReference>
<dbReference type="RefSeq" id="WP_090717257.1">
    <property type="nucleotide sequence ID" value="NZ_CBCSKY010000036.1"/>
</dbReference>
<organism evidence="5 6">
    <name type="scientific">Paenibacillus typhae</name>
    <dbReference type="NCBI Taxonomy" id="1174501"/>
    <lineage>
        <taxon>Bacteria</taxon>
        <taxon>Bacillati</taxon>
        <taxon>Bacillota</taxon>
        <taxon>Bacilli</taxon>
        <taxon>Bacillales</taxon>
        <taxon>Paenibacillaceae</taxon>
        <taxon>Paenibacillus</taxon>
    </lineage>
</organism>
<dbReference type="InterPro" id="IPR036938">
    <property type="entry name" value="PAP2/HPO_sf"/>
</dbReference>
<dbReference type="Pfam" id="PF01569">
    <property type="entry name" value="PAP2"/>
    <property type="match status" value="1"/>
</dbReference>
<dbReference type="Pfam" id="PF00395">
    <property type="entry name" value="SLH"/>
    <property type="match status" value="3"/>
</dbReference>
<dbReference type="Proteomes" id="UP000199050">
    <property type="component" value="Unassembled WGS sequence"/>
</dbReference>
<feature type="domain" description="SLH" evidence="4">
    <location>
        <begin position="667"/>
        <end position="730"/>
    </location>
</feature>
<dbReference type="Pfam" id="PF12951">
    <property type="entry name" value="PATR"/>
    <property type="match status" value="1"/>
</dbReference>
<feature type="domain" description="SLH" evidence="4">
    <location>
        <begin position="731"/>
        <end position="789"/>
    </location>
</feature>